<evidence type="ECO:0000313" key="3">
    <source>
        <dbReference type="Proteomes" id="UP000018721"/>
    </source>
</evidence>
<organism evidence="2 3">
    <name type="scientific">Phytophthora nicotianae P1569</name>
    <dbReference type="NCBI Taxonomy" id="1317065"/>
    <lineage>
        <taxon>Eukaryota</taxon>
        <taxon>Sar</taxon>
        <taxon>Stramenopiles</taxon>
        <taxon>Oomycota</taxon>
        <taxon>Peronosporomycetes</taxon>
        <taxon>Peronosporales</taxon>
        <taxon>Peronosporaceae</taxon>
        <taxon>Phytophthora</taxon>
    </lineage>
</organism>
<evidence type="ECO:0000313" key="2">
    <source>
        <dbReference type="EMBL" id="ETI54743.1"/>
    </source>
</evidence>
<evidence type="ECO:0000256" key="1">
    <source>
        <dbReference type="SAM" id="MobiDB-lite"/>
    </source>
</evidence>
<proteinExistence type="predicted"/>
<dbReference type="EMBL" id="ANIZ01000451">
    <property type="protein sequence ID" value="ETI54743.1"/>
    <property type="molecule type" value="Genomic_DNA"/>
</dbReference>
<dbReference type="Proteomes" id="UP000018721">
    <property type="component" value="Unassembled WGS sequence"/>
</dbReference>
<comment type="caution">
    <text evidence="2">The sequence shown here is derived from an EMBL/GenBank/DDBJ whole genome shotgun (WGS) entry which is preliminary data.</text>
</comment>
<feature type="region of interest" description="Disordered" evidence="1">
    <location>
        <begin position="84"/>
        <end position="124"/>
    </location>
</feature>
<sequence>MEYMWQIEPDWVTNYMVDKRSGLLAMQRMCERLATRHGFTSQKPQTAKESTEDLKQTRARLTINFWRDFAAYQPPEILNVDETAISYDMPPPPPPPHPTPREFGQGVDEGMLRGWSTRRSMRDG</sequence>
<feature type="compositionally biased region" description="Pro residues" evidence="1">
    <location>
        <begin position="89"/>
        <end position="98"/>
    </location>
</feature>
<keyword evidence="3" id="KW-1185">Reference proteome</keyword>
<protein>
    <submittedName>
        <fullName evidence="2">Uncharacterized protein</fullName>
    </submittedName>
</protein>
<reference evidence="2 3" key="1">
    <citation type="submission" date="2013-11" db="EMBL/GenBank/DDBJ databases">
        <title>The Genome Sequence of Phytophthora parasitica P1569.</title>
        <authorList>
            <consortium name="The Broad Institute Genomics Platform"/>
            <person name="Russ C."/>
            <person name="Tyler B."/>
            <person name="Panabieres F."/>
            <person name="Shan W."/>
            <person name="Tripathy S."/>
            <person name="Grunwald N."/>
            <person name="Machado M."/>
            <person name="Johnson C.S."/>
            <person name="Arredondo F."/>
            <person name="Hong C."/>
            <person name="Coffey M."/>
            <person name="Young S.K."/>
            <person name="Zeng Q."/>
            <person name="Gargeya S."/>
            <person name="Fitzgerald M."/>
            <person name="Abouelleil A."/>
            <person name="Alvarado L."/>
            <person name="Chapman S.B."/>
            <person name="Gainer-Dewar J."/>
            <person name="Goldberg J."/>
            <person name="Griggs A."/>
            <person name="Gujja S."/>
            <person name="Hansen M."/>
            <person name="Howarth C."/>
            <person name="Imamovic A."/>
            <person name="Ireland A."/>
            <person name="Larimer J."/>
            <person name="McCowan C."/>
            <person name="Murphy C."/>
            <person name="Pearson M."/>
            <person name="Poon T.W."/>
            <person name="Priest M."/>
            <person name="Roberts A."/>
            <person name="Saif S."/>
            <person name="Shea T."/>
            <person name="Sykes S."/>
            <person name="Wortman J."/>
            <person name="Nusbaum C."/>
            <person name="Birren B."/>
        </authorList>
    </citation>
    <scope>NUCLEOTIDE SEQUENCE [LARGE SCALE GENOMIC DNA]</scope>
    <source>
        <strain evidence="2 3">P1569</strain>
    </source>
</reference>
<dbReference type="HOGENOM" id="CLU_163694_0_0_1"/>
<dbReference type="AlphaFoldDB" id="V9FVD8"/>
<accession>V9FVD8</accession>
<dbReference type="eggNOG" id="KOG3105">
    <property type="taxonomic scope" value="Eukaryota"/>
</dbReference>
<name>V9FVD8_PHYNI</name>
<gene>
    <name evidence="2" type="ORF">F443_02505</name>
</gene>
<dbReference type="OrthoDB" id="127169at2759"/>